<dbReference type="Pfam" id="PF12840">
    <property type="entry name" value="HTH_20"/>
    <property type="match status" value="1"/>
</dbReference>
<evidence type="ECO:0000259" key="1">
    <source>
        <dbReference type="PROSITE" id="PS50987"/>
    </source>
</evidence>
<dbReference type="GO" id="GO:0003677">
    <property type="term" value="F:DNA binding"/>
    <property type="evidence" value="ECO:0007669"/>
    <property type="project" value="TreeGrafter"/>
</dbReference>
<dbReference type="GO" id="GO:0046686">
    <property type="term" value="P:response to cadmium ion"/>
    <property type="evidence" value="ECO:0007669"/>
    <property type="project" value="TreeGrafter"/>
</dbReference>
<gene>
    <name evidence="2" type="ORF">G3580_06085</name>
</gene>
<dbReference type="InterPro" id="IPR011991">
    <property type="entry name" value="ArsR-like_HTH"/>
</dbReference>
<proteinExistence type="predicted"/>
<dbReference type="RefSeq" id="WP_173764415.1">
    <property type="nucleotide sequence ID" value="NZ_CP048836.1"/>
</dbReference>
<dbReference type="InterPro" id="IPR052543">
    <property type="entry name" value="HTH_Metal-responsive_Reg"/>
</dbReference>
<protein>
    <submittedName>
        <fullName evidence="2">Helix-turn-helix transcriptional regulator</fullName>
    </submittedName>
</protein>
<evidence type="ECO:0000313" key="2">
    <source>
        <dbReference type="EMBL" id="QID17250.1"/>
    </source>
</evidence>
<reference evidence="2 3" key="1">
    <citation type="submission" date="2020-02" db="EMBL/GenBank/DDBJ databases">
        <title>Nitrogenibacter mangrovi gen. nov., sp. nov. isolated from mangrove sediment, a denitrifying betaproteobacterium.</title>
        <authorList>
            <person name="Liao H."/>
            <person name="Tian Y."/>
        </authorList>
    </citation>
    <scope>NUCLEOTIDE SEQUENCE [LARGE SCALE GENOMIC DNA]</scope>
    <source>
        <strain evidence="2 3">M9-3-2</strain>
    </source>
</reference>
<dbReference type="InterPro" id="IPR036390">
    <property type="entry name" value="WH_DNA-bd_sf"/>
</dbReference>
<dbReference type="PANTHER" id="PTHR39168">
    <property type="entry name" value="TRANSCRIPTIONAL REGULATOR-RELATED"/>
    <property type="match status" value="1"/>
</dbReference>
<feature type="domain" description="HTH arsR-type" evidence="1">
    <location>
        <begin position="1"/>
        <end position="94"/>
    </location>
</feature>
<sequence>MRDMPHIAPVAALIGDAARADMLTALMADRALTATELAMVAGVTRQTASAHLAKLCEAGLVIMQRQGRHRYFRLSGHDVAVLIEALMGVAFRTGAVRPRAPVRAPALRKARLCYDHMAGDLAVAAFEAMLMRGWFCARPGELALSGFGRTALVALGVDAAGLEAGRRVTCRMCADWGEGRQHLAGALGARVLDHVLEAGWAVRDPDSRALRFSAAGEAAFRSAFLLD</sequence>
<keyword evidence="3" id="KW-1185">Reference proteome</keyword>
<organism evidence="2 3">
    <name type="scientific">Nitrogeniibacter mangrovi</name>
    <dbReference type="NCBI Taxonomy" id="2016596"/>
    <lineage>
        <taxon>Bacteria</taxon>
        <taxon>Pseudomonadati</taxon>
        <taxon>Pseudomonadota</taxon>
        <taxon>Betaproteobacteria</taxon>
        <taxon>Rhodocyclales</taxon>
        <taxon>Zoogloeaceae</taxon>
        <taxon>Nitrogeniibacter</taxon>
    </lineage>
</organism>
<name>A0A6C1B4N8_9RHOO</name>
<dbReference type="PRINTS" id="PR00778">
    <property type="entry name" value="HTHARSR"/>
</dbReference>
<dbReference type="InterPro" id="IPR001845">
    <property type="entry name" value="HTH_ArsR_DNA-bd_dom"/>
</dbReference>
<dbReference type="SMART" id="SM00418">
    <property type="entry name" value="HTH_ARSR"/>
    <property type="match status" value="1"/>
</dbReference>
<dbReference type="GO" id="GO:0032791">
    <property type="term" value="F:lead ion binding"/>
    <property type="evidence" value="ECO:0007669"/>
    <property type="project" value="TreeGrafter"/>
</dbReference>
<dbReference type="Proteomes" id="UP000501991">
    <property type="component" value="Chromosome"/>
</dbReference>
<dbReference type="Gene3D" id="1.10.10.10">
    <property type="entry name" value="Winged helix-like DNA-binding domain superfamily/Winged helix DNA-binding domain"/>
    <property type="match status" value="1"/>
</dbReference>
<dbReference type="EMBL" id="CP048836">
    <property type="protein sequence ID" value="QID17250.1"/>
    <property type="molecule type" value="Genomic_DNA"/>
</dbReference>
<accession>A0A6C1B4N8</accession>
<evidence type="ECO:0000313" key="3">
    <source>
        <dbReference type="Proteomes" id="UP000501991"/>
    </source>
</evidence>
<dbReference type="GO" id="GO:0010288">
    <property type="term" value="P:response to lead ion"/>
    <property type="evidence" value="ECO:0007669"/>
    <property type="project" value="TreeGrafter"/>
</dbReference>
<dbReference type="InterPro" id="IPR036388">
    <property type="entry name" value="WH-like_DNA-bd_sf"/>
</dbReference>
<dbReference type="KEGG" id="azq:G3580_06085"/>
<dbReference type="PANTHER" id="PTHR39168:SF1">
    <property type="entry name" value="TRANSCRIPTIONAL REGULATORY PROTEIN"/>
    <property type="match status" value="1"/>
</dbReference>
<dbReference type="GO" id="GO:0003700">
    <property type="term" value="F:DNA-binding transcription factor activity"/>
    <property type="evidence" value="ECO:0007669"/>
    <property type="project" value="InterPro"/>
</dbReference>
<dbReference type="GO" id="GO:0097063">
    <property type="term" value="F:cadmium ion sensor activity"/>
    <property type="evidence" value="ECO:0007669"/>
    <property type="project" value="TreeGrafter"/>
</dbReference>
<dbReference type="PROSITE" id="PS50987">
    <property type="entry name" value="HTH_ARSR_2"/>
    <property type="match status" value="1"/>
</dbReference>
<dbReference type="AlphaFoldDB" id="A0A6C1B4N8"/>
<dbReference type="CDD" id="cd00090">
    <property type="entry name" value="HTH_ARSR"/>
    <property type="match status" value="1"/>
</dbReference>
<dbReference type="SUPFAM" id="SSF46785">
    <property type="entry name" value="Winged helix' DNA-binding domain"/>
    <property type="match status" value="1"/>
</dbReference>